<accession>A0ABT1FML9</accession>
<dbReference type="InterPro" id="IPR052948">
    <property type="entry name" value="Low_temp-induced_all0457"/>
</dbReference>
<evidence type="ECO:0000256" key="1">
    <source>
        <dbReference type="SAM" id="Phobius"/>
    </source>
</evidence>
<keyword evidence="1" id="KW-0812">Transmembrane</keyword>
<feature type="transmembrane region" description="Helical" evidence="1">
    <location>
        <begin position="102"/>
        <end position="128"/>
    </location>
</feature>
<comment type="caution">
    <text evidence="2">The sequence shown here is derived from an EMBL/GenBank/DDBJ whole genome shotgun (WGS) entry which is preliminary data.</text>
</comment>
<evidence type="ECO:0008006" key="4">
    <source>
        <dbReference type="Google" id="ProtNLM"/>
    </source>
</evidence>
<evidence type="ECO:0000313" key="2">
    <source>
        <dbReference type="EMBL" id="MCP1381767.1"/>
    </source>
</evidence>
<gene>
    <name evidence="2" type="ORF">NCI00_04990</name>
</gene>
<keyword evidence="1" id="KW-1133">Transmembrane helix</keyword>
<keyword evidence="3" id="KW-1185">Reference proteome</keyword>
<dbReference type="PANTHER" id="PTHR36109">
    <property type="entry name" value="MEMBRANE PROTEIN-RELATED"/>
    <property type="match status" value="1"/>
</dbReference>
<dbReference type="PANTHER" id="PTHR36109:SF2">
    <property type="entry name" value="MEMBRANE PROTEIN"/>
    <property type="match status" value="1"/>
</dbReference>
<dbReference type="Proteomes" id="UP001204772">
    <property type="component" value="Unassembled WGS sequence"/>
</dbReference>
<dbReference type="RefSeq" id="WP_253525619.1">
    <property type="nucleotide sequence ID" value="NZ_JAMZEL010000001.1"/>
</dbReference>
<proteinExistence type="predicted"/>
<evidence type="ECO:0000313" key="3">
    <source>
        <dbReference type="Proteomes" id="UP001204772"/>
    </source>
</evidence>
<feature type="transmembrane region" description="Helical" evidence="1">
    <location>
        <begin position="75"/>
        <end position="96"/>
    </location>
</feature>
<sequence>METNTSEKNRHLTGMFRDRESAEKAYNSLSERGYTKDDVNLVMSDETRKKYFDKDDDVNTELGDKAMEKAGVGSAIGGTLGAIVGAIAAIGTTLALPGLGLVIAGPVAAALAGAGAGGLTGGLVGALVGSGIPEDRAHEYEKGIKEGGIFMGVKPKNEEDARYLNETWNQGQGQQSHY</sequence>
<protein>
    <recommendedName>
        <fullName evidence="4">General stress protein 17M-like domain-containing protein</fullName>
    </recommendedName>
</protein>
<reference evidence="2 3" key="1">
    <citation type="submission" date="2022-06" db="EMBL/GenBank/DDBJ databases">
        <title>Runella sp. S5 genome sequencing.</title>
        <authorList>
            <person name="Park S."/>
        </authorList>
    </citation>
    <scope>NUCLEOTIDE SEQUENCE [LARGE SCALE GENOMIC DNA]</scope>
    <source>
        <strain evidence="2 3">S5</strain>
    </source>
</reference>
<keyword evidence="1" id="KW-0472">Membrane</keyword>
<organism evidence="2 3">
    <name type="scientific">Runella salmonicolor</name>
    <dbReference type="NCBI Taxonomy" id="2950278"/>
    <lineage>
        <taxon>Bacteria</taxon>
        <taxon>Pseudomonadati</taxon>
        <taxon>Bacteroidota</taxon>
        <taxon>Cytophagia</taxon>
        <taxon>Cytophagales</taxon>
        <taxon>Spirosomataceae</taxon>
        <taxon>Runella</taxon>
    </lineage>
</organism>
<name>A0ABT1FML9_9BACT</name>
<dbReference type="EMBL" id="JAMZEL010000001">
    <property type="protein sequence ID" value="MCP1381767.1"/>
    <property type="molecule type" value="Genomic_DNA"/>
</dbReference>